<dbReference type="Proteomes" id="UP001627284">
    <property type="component" value="Unassembled WGS sequence"/>
</dbReference>
<name>A0ABD2QTX6_9SOLN</name>
<evidence type="ECO:0000313" key="2">
    <source>
        <dbReference type="Proteomes" id="UP001627284"/>
    </source>
</evidence>
<dbReference type="EMBL" id="JBJKTR010000024">
    <property type="protein sequence ID" value="KAL3322627.1"/>
    <property type="molecule type" value="Genomic_DNA"/>
</dbReference>
<keyword evidence="2" id="KW-1185">Reference proteome</keyword>
<accession>A0ABD2QTX6</accession>
<comment type="caution">
    <text evidence="1">The sequence shown here is derived from an EMBL/GenBank/DDBJ whole genome shotgun (WGS) entry which is preliminary data.</text>
</comment>
<reference evidence="1 2" key="1">
    <citation type="submission" date="2024-05" db="EMBL/GenBank/DDBJ databases">
        <title>De novo assembly of an allotetraploid wild potato.</title>
        <authorList>
            <person name="Hosaka A.J."/>
        </authorList>
    </citation>
    <scope>NUCLEOTIDE SEQUENCE [LARGE SCALE GENOMIC DNA]</scope>
    <source>
        <tissue evidence="1">Young leaves</tissue>
    </source>
</reference>
<protein>
    <submittedName>
        <fullName evidence="1">Uncharacterized protein</fullName>
    </submittedName>
</protein>
<evidence type="ECO:0000313" key="1">
    <source>
        <dbReference type="EMBL" id="KAL3322627.1"/>
    </source>
</evidence>
<sequence length="160" mass="16914">MEAETATVESGQCFERKKTVVVVTYNNRGGNEKKEDGEKSISGLLDGSGEYTLVYEVIGCLLGMSLGKKSSILLNKKAEAKDGDASLEISSSSKERVAIAIYVGVKASSTLSEIVNVSSPMPNQTVGSSSVSGTSKKLVADELIEDKSKASIQHGSNYQK</sequence>
<dbReference type="AlphaFoldDB" id="A0ABD2QTX6"/>
<proteinExistence type="predicted"/>
<organism evidence="1 2">
    <name type="scientific">Solanum stoloniferum</name>
    <dbReference type="NCBI Taxonomy" id="62892"/>
    <lineage>
        <taxon>Eukaryota</taxon>
        <taxon>Viridiplantae</taxon>
        <taxon>Streptophyta</taxon>
        <taxon>Embryophyta</taxon>
        <taxon>Tracheophyta</taxon>
        <taxon>Spermatophyta</taxon>
        <taxon>Magnoliopsida</taxon>
        <taxon>eudicotyledons</taxon>
        <taxon>Gunneridae</taxon>
        <taxon>Pentapetalae</taxon>
        <taxon>asterids</taxon>
        <taxon>lamiids</taxon>
        <taxon>Solanales</taxon>
        <taxon>Solanaceae</taxon>
        <taxon>Solanoideae</taxon>
        <taxon>Solaneae</taxon>
        <taxon>Solanum</taxon>
    </lineage>
</organism>
<gene>
    <name evidence="1" type="ORF">AABB24_039959</name>
</gene>